<evidence type="ECO:0000256" key="3">
    <source>
        <dbReference type="SAM" id="Coils"/>
    </source>
</evidence>
<gene>
    <name evidence="6" type="ORF">FOZ63_008768</name>
</gene>
<feature type="region of interest" description="Disordered" evidence="4">
    <location>
        <begin position="594"/>
        <end position="636"/>
    </location>
</feature>
<dbReference type="PANTHER" id="PTHR44591:SF3">
    <property type="entry name" value="RESPONSE REGULATORY DOMAIN-CONTAINING PROTEIN"/>
    <property type="match status" value="1"/>
</dbReference>
<feature type="compositionally biased region" description="Basic and acidic residues" evidence="4">
    <location>
        <begin position="604"/>
        <end position="636"/>
    </location>
</feature>
<dbReference type="PANTHER" id="PTHR44591">
    <property type="entry name" value="STRESS RESPONSE REGULATOR PROTEIN 1"/>
    <property type="match status" value="1"/>
</dbReference>
<feature type="region of interest" description="Disordered" evidence="4">
    <location>
        <begin position="461"/>
        <end position="480"/>
    </location>
</feature>
<dbReference type="Gene3D" id="3.40.50.2300">
    <property type="match status" value="1"/>
</dbReference>
<feature type="modified residue" description="4-aspartylphosphate" evidence="2">
    <location>
        <position position="70"/>
    </location>
</feature>
<dbReference type="PROSITE" id="PS50110">
    <property type="entry name" value="RESPONSE_REGULATORY"/>
    <property type="match status" value="1"/>
</dbReference>
<dbReference type="GO" id="GO:0000160">
    <property type="term" value="P:phosphorelay signal transduction system"/>
    <property type="evidence" value="ECO:0007669"/>
    <property type="project" value="InterPro"/>
</dbReference>
<feature type="domain" description="Response regulatory" evidence="5">
    <location>
        <begin position="20"/>
        <end position="136"/>
    </location>
</feature>
<feature type="compositionally biased region" description="Low complexity" evidence="4">
    <location>
        <begin position="461"/>
        <end position="472"/>
    </location>
</feature>
<keyword evidence="7" id="KW-1185">Reference proteome</keyword>
<dbReference type="AlphaFoldDB" id="A0A7J6R9D4"/>
<feature type="region of interest" description="Disordered" evidence="4">
    <location>
        <begin position="489"/>
        <end position="508"/>
    </location>
</feature>
<dbReference type="Pfam" id="PF00072">
    <property type="entry name" value="Response_reg"/>
    <property type="match status" value="1"/>
</dbReference>
<reference evidence="6 7" key="1">
    <citation type="submission" date="2020-04" db="EMBL/GenBank/DDBJ databases">
        <title>Perkinsus olseni comparative genomics.</title>
        <authorList>
            <person name="Bogema D.R."/>
        </authorList>
    </citation>
    <scope>NUCLEOTIDE SEQUENCE [LARGE SCALE GENOMIC DNA]</scope>
    <source>
        <strain evidence="6 7">ATCC PRA-207</strain>
    </source>
</reference>
<evidence type="ECO:0000313" key="6">
    <source>
        <dbReference type="EMBL" id="KAF4717254.1"/>
    </source>
</evidence>
<dbReference type="CDD" id="cd17574">
    <property type="entry name" value="REC_OmpR"/>
    <property type="match status" value="1"/>
</dbReference>
<dbReference type="InterPro" id="IPR050595">
    <property type="entry name" value="Bact_response_regulator"/>
</dbReference>
<evidence type="ECO:0000256" key="4">
    <source>
        <dbReference type="SAM" id="MobiDB-lite"/>
    </source>
</evidence>
<keyword evidence="3" id="KW-0175">Coiled coil</keyword>
<dbReference type="InterPro" id="IPR001789">
    <property type="entry name" value="Sig_transdc_resp-reg_receiver"/>
</dbReference>
<dbReference type="EMBL" id="JABANO010027196">
    <property type="protein sequence ID" value="KAF4717254.1"/>
    <property type="molecule type" value="Genomic_DNA"/>
</dbReference>
<comment type="caution">
    <text evidence="6">The sequence shown here is derived from an EMBL/GenBank/DDBJ whole genome shotgun (WGS) entry which is preliminary data.</text>
</comment>
<dbReference type="InterPro" id="IPR011006">
    <property type="entry name" value="CheY-like_superfamily"/>
</dbReference>
<dbReference type="Proteomes" id="UP000553632">
    <property type="component" value="Unassembled WGS sequence"/>
</dbReference>
<evidence type="ECO:0000256" key="2">
    <source>
        <dbReference type="PROSITE-ProRule" id="PRU00169"/>
    </source>
</evidence>
<evidence type="ECO:0000256" key="1">
    <source>
        <dbReference type="ARBA" id="ARBA00022553"/>
    </source>
</evidence>
<dbReference type="SUPFAM" id="SSF52172">
    <property type="entry name" value="CheY-like"/>
    <property type="match status" value="1"/>
</dbReference>
<evidence type="ECO:0000313" key="7">
    <source>
        <dbReference type="Proteomes" id="UP000553632"/>
    </source>
</evidence>
<proteinExistence type="predicted"/>
<sequence>MLTVGGGGPNIEDIEIEDPVVLSVDDDPVNQMVMHSLLTAAGYRVDQAMDGFECLEYLANNELPNLILLDAVMPGMSGYDVARKLREDYPPQLPIMMISAKSSTGDVVKGLGFTCNDYLTKPFVKEEVLARIETQVNHRVRVSIGHRLTMANSVKLNAFIDRAQKTAHDTAMLKFLLGDALMHRYLETFDEAGVLNPHQVGLKTSTDLSCQGRGGATIVMMKPSESITSVEELKSFSKACILFEKMVQNLAGREEGAKLIHANQHLCAVLSGRPNHAADALLFTTTYLDALETIPDTSGSAVKLVVHTTAESAEPLVTGVVGEWMPRRFLLGNVTRLAQYILNDVPLVASHDRDCALITDTCVKGVGGQLPASWTLTEYVEISKVVAVDEEGVEELGEPVLVYALGSPTTADQMLSGGKSYVEEKHEGGDAEQASLRAQLKTLESIQDDIMAEAESLVSASAAPLEEASPPETWSTEEGRRGLQRLLEERRTRQSGSQSEKEAAACGGEITPESRNLLEAFTELKKHSLHDGVVFLKCILASATGPHQLGEAVDVVLTETPSVISRLESLEKGKDLGDGEDTFTPAQRKLFSDRSWASSGSSRDLGDSSRSERLNSDDWERGGLEKGRESSRLPRRGLDAIAAAAEVEPEHGSMDDDDGRMEFKGPSSYQVMRLASLRRRNEFLRRSLKEAVDERASWEALEQKLAEEPPTAVRARTATTIVGTLTRIEEVEAAIEQWGPSSFSMAMMIMQVTA</sequence>
<keyword evidence="1 2" id="KW-0597">Phosphoprotein</keyword>
<feature type="coiled-coil region" evidence="3">
    <location>
        <begin position="674"/>
        <end position="708"/>
    </location>
</feature>
<feature type="compositionally biased region" description="Low complexity" evidence="4">
    <location>
        <begin position="594"/>
        <end position="603"/>
    </location>
</feature>
<evidence type="ECO:0000259" key="5">
    <source>
        <dbReference type="PROSITE" id="PS50110"/>
    </source>
</evidence>
<protein>
    <recommendedName>
        <fullName evidence="5">Response regulatory domain-containing protein</fullName>
    </recommendedName>
</protein>
<dbReference type="SMART" id="SM00448">
    <property type="entry name" value="REC"/>
    <property type="match status" value="1"/>
</dbReference>
<accession>A0A7J6R9D4</accession>
<name>A0A7J6R9D4_PEROL</name>
<organism evidence="6 7">
    <name type="scientific">Perkinsus olseni</name>
    <name type="common">Perkinsus atlanticus</name>
    <dbReference type="NCBI Taxonomy" id="32597"/>
    <lineage>
        <taxon>Eukaryota</taxon>
        <taxon>Sar</taxon>
        <taxon>Alveolata</taxon>
        <taxon>Perkinsozoa</taxon>
        <taxon>Perkinsea</taxon>
        <taxon>Perkinsida</taxon>
        <taxon>Perkinsidae</taxon>
        <taxon>Perkinsus</taxon>
    </lineage>
</organism>